<comment type="caution">
    <text evidence="5">The sequence shown here is derived from an EMBL/GenBank/DDBJ whole genome shotgun (WGS) entry which is preliminary data.</text>
</comment>
<comment type="similarity">
    <text evidence="1">Belongs to the FMO family.</text>
</comment>
<dbReference type="OrthoDB" id="10254665at2759"/>
<keyword evidence="6" id="KW-1185">Reference proteome</keyword>
<protein>
    <recommendedName>
        <fullName evidence="7">Dimethylaniline monooxygenase [N-oxide-forming] 2</fullName>
    </recommendedName>
</protein>
<evidence type="ECO:0000256" key="1">
    <source>
        <dbReference type="ARBA" id="ARBA00009183"/>
    </source>
</evidence>
<accession>A0A2S4KTQ3</accession>
<dbReference type="Pfam" id="PF00743">
    <property type="entry name" value="FMO-like"/>
    <property type="match status" value="1"/>
</dbReference>
<dbReference type="InterPro" id="IPR050346">
    <property type="entry name" value="FMO-like"/>
</dbReference>
<dbReference type="SUPFAM" id="SSF51905">
    <property type="entry name" value="FAD/NAD(P)-binding domain"/>
    <property type="match status" value="1"/>
</dbReference>
<dbReference type="InterPro" id="IPR020946">
    <property type="entry name" value="Flavin_mOase-like"/>
</dbReference>
<name>A0A2S4KTQ3_9HYPO</name>
<dbReference type="GO" id="GO:0050661">
    <property type="term" value="F:NADP binding"/>
    <property type="evidence" value="ECO:0007669"/>
    <property type="project" value="InterPro"/>
</dbReference>
<evidence type="ECO:0000256" key="3">
    <source>
        <dbReference type="ARBA" id="ARBA00022827"/>
    </source>
</evidence>
<evidence type="ECO:0000313" key="6">
    <source>
        <dbReference type="Proteomes" id="UP000237481"/>
    </source>
</evidence>
<dbReference type="InterPro" id="IPR036291">
    <property type="entry name" value="NAD(P)-bd_dom_sf"/>
</dbReference>
<sequence length="515" mass="58697">MHWIANQSTFDFLSARGQSAAHSLLGTMKRRRQLTTFSDFRSSISEDFLTADQYVEYLKDYATHFNLWPHISLRTMVTAVKRRTKRTTGGGHQITYFAEGGRLQEHWECDAVANCSGLHVKPNIPRIRGIKNVPLVIHSFKFKTREQFNDKKTVLIVGSGETGADIAYVAVTSGTSRVVMCHRGFHFAPKRNPGPIVLPVLGRKPDASEPGIPIDVSRANLFDTTYVHPILRNHMILWYYYSYYIKTLLWLSSGATAGMDQWIGEISRERHHPSKIFFNKSSKVCPFISLPYRPKLPGYDLWIDFLRSALIQTPVPDTNGRQVDLAPWPERFDRKGRVWFSNNGRPEYDRMKDERIMPDIVILCTGYKQCFPFLISEDARGPAYPLPSGAGVRGIWKREDPTVGFIGFVRPSFGAIPPLAEMQAQLWVVNLLAPRKMPRKLRPDDEPHYRLHCPPDARITYGVDHESYAYQLALDMGSAPVTLTDVWPPPSSRAPLFLVRTGGCHTVPQRPLYRR</sequence>
<dbReference type="Proteomes" id="UP000237481">
    <property type="component" value="Unassembled WGS sequence"/>
</dbReference>
<keyword evidence="3" id="KW-0274">FAD</keyword>
<evidence type="ECO:0000256" key="4">
    <source>
        <dbReference type="ARBA" id="ARBA00023002"/>
    </source>
</evidence>
<evidence type="ECO:0008006" key="7">
    <source>
        <dbReference type="Google" id="ProtNLM"/>
    </source>
</evidence>
<dbReference type="EMBL" id="PKSG01000679">
    <property type="protein sequence ID" value="POR33554.1"/>
    <property type="molecule type" value="Genomic_DNA"/>
</dbReference>
<organism evidence="5 6">
    <name type="scientific">Tolypocladium paradoxum</name>
    <dbReference type="NCBI Taxonomy" id="94208"/>
    <lineage>
        <taxon>Eukaryota</taxon>
        <taxon>Fungi</taxon>
        <taxon>Dikarya</taxon>
        <taxon>Ascomycota</taxon>
        <taxon>Pezizomycotina</taxon>
        <taxon>Sordariomycetes</taxon>
        <taxon>Hypocreomycetidae</taxon>
        <taxon>Hypocreales</taxon>
        <taxon>Ophiocordycipitaceae</taxon>
        <taxon>Tolypocladium</taxon>
    </lineage>
</organism>
<dbReference type="GO" id="GO:0050660">
    <property type="term" value="F:flavin adenine dinucleotide binding"/>
    <property type="evidence" value="ECO:0007669"/>
    <property type="project" value="InterPro"/>
</dbReference>
<proteinExistence type="inferred from homology"/>
<gene>
    <name evidence="5" type="ORF">TPAR_06240</name>
</gene>
<dbReference type="AlphaFoldDB" id="A0A2S4KTQ3"/>
<dbReference type="GO" id="GO:0004499">
    <property type="term" value="F:N,N-dimethylaniline monooxygenase activity"/>
    <property type="evidence" value="ECO:0007669"/>
    <property type="project" value="InterPro"/>
</dbReference>
<dbReference type="PANTHER" id="PTHR23023">
    <property type="entry name" value="DIMETHYLANILINE MONOOXYGENASE"/>
    <property type="match status" value="1"/>
</dbReference>
<dbReference type="SUPFAM" id="SSF51735">
    <property type="entry name" value="NAD(P)-binding Rossmann-fold domains"/>
    <property type="match status" value="1"/>
</dbReference>
<evidence type="ECO:0000313" key="5">
    <source>
        <dbReference type="EMBL" id="POR33554.1"/>
    </source>
</evidence>
<evidence type="ECO:0000256" key="2">
    <source>
        <dbReference type="ARBA" id="ARBA00022630"/>
    </source>
</evidence>
<reference evidence="5 6" key="1">
    <citation type="submission" date="2018-01" db="EMBL/GenBank/DDBJ databases">
        <title>Harnessing the power of phylogenomics to disentangle the directionality and signatures of interkingdom host jumping in the parasitic fungal genus Tolypocladium.</title>
        <authorList>
            <person name="Quandt C.A."/>
            <person name="Patterson W."/>
            <person name="Spatafora J.W."/>
        </authorList>
    </citation>
    <scope>NUCLEOTIDE SEQUENCE [LARGE SCALE GENOMIC DNA]</scope>
    <source>
        <strain evidence="5 6">NRBC 100945</strain>
    </source>
</reference>
<keyword evidence="2" id="KW-0285">Flavoprotein</keyword>
<dbReference type="InterPro" id="IPR036188">
    <property type="entry name" value="FAD/NAD-bd_sf"/>
</dbReference>
<keyword evidence="4" id="KW-0560">Oxidoreductase</keyword>
<dbReference type="Gene3D" id="3.50.50.60">
    <property type="entry name" value="FAD/NAD(P)-binding domain"/>
    <property type="match status" value="1"/>
</dbReference>